<dbReference type="PANTHER" id="PTHR10782">
    <property type="entry name" value="ZINC FINGER MIZ DOMAIN-CONTAINING PROTEIN"/>
    <property type="match status" value="1"/>
</dbReference>
<evidence type="ECO:0000256" key="4">
    <source>
        <dbReference type="PROSITE-ProRule" id="PRU00452"/>
    </source>
</evidence>
<name>A0ABQ6MH83_9STRA</name>
<dbReference type="InterPro" id="IPR013083">
    <property type="entry name" value="Znf_RING/FYVE/PHD"/>
</dbReference>
<sequence>MFGKIDELGGKTSKPLVSAARVRADSAAATAAAASHPGSTRASTTSSSLPSGSAAATTTAAPISTNATGIVVNFDGVPASAFQPAPAGPWVPVCTLLTSSPAAPHASYPAQFHGSMPPPAGCAYPVLAPHYPAAPANASGTTAINMFTGQNGYMRCSVLFKPPPGFGANNTALPADHPISVSAYARLSSLDPFHRLAYKVGDAPGAAPAVCHTFLSCPVRPGTFSCGKLAAHEFPKSAGQCKFMLPNFARPAFMGPTVQNRIRTSFRFLLRAVPLAPGAGKPDVMLWPKDLEVYVNSKYVANIKQRKQQSHDKTLWKGMCHSIDLTDGMFFDSYNTVIVTSQDAERFAFQLAMVEVTSKDAVFADFSTRVVAHQLPLVSATARAINYVNSQLVSIDEDEGEDAGEPTVQTAFLSLRDPISRQPIQTPVRGAKCAHVQCFDLKYFLEMNSFPSARRWRCPCCECMLPPHLLVKDGLFQAFLDQFNKDATPEEEDEPRTKVEFKTDGTWAITAPVNAAEQSAKKRKRNSSSPLPVGGGGGDGAGGGGGEEQGAEKRQKATAPAPDIEIIEID</sequence>
<feature type="domain" description="SP-RING-type" evidence="6">
    <location>
        <begin position="401"/>
        <end position="489"/>
    </location>
</feature>
<evidence type="ECO:0000313" key="7">
    <source>
        <dbReference type="EMBL" id="GMI26305.1"/>
    </source>
</evidence>
<keyword evidence="1" id="KW-0479">Metal-binding</keyword>
<proteinExistence type="predicted"/>
<evidence type="ECO:0000256" key="1">
    <source>
        <dbReference type="ARBA" id="ARBA00022723"/>
    </source>
</evidence>
<dbReference type="EMBL" id="BRYB01002843">
    <property type="protein sequence ID" value="GMI26305.1"/>
    <property type="molecule type" value="Genomic_DNA"/>
</dbReference>
<dbReference type="Proteomes" id="UP001165060">
    <property type="component" value="Unassembled WGS sequence"/>
</dbReference>
<dbReference type="Gene3D" id="3.30.40.10">
    <property type="entry name" value="Zinc/RING finger domain, C3HC4 (zinc finger)"/>
    <property type="match status" value="1"/>
</dbReference>
<protein>
    <recommendedName>
        <fullName evidence="6">SP-RING-type domain-containing protein</fullName>
    </recommendedName>
</protein>
<feature type="compositionally biased region" description="Gly residues" evidence="5">
    <location>
        <begin position="533"/>
        <end position="548"/>
    </location>
</feature>
<evidence type="ECO:0000256" key="3">
    <source>
        <dbReference type="ARBA" id="ARBA00022833"/>
    </source>
</evidence>
<dbReference type="InterPro" id="IPR004181">
    <property type="entry name" value="Znf_MIZ"/>
</dbReference>
<gene>
    <name evidence="7" type="ORF">TeGR_g5554</name>
</gene>
<feature type="region of interest" description="Disordered" evidence="5">
    <location>
        <begin position="510"/>
        <end position="570"/>
    </location>
</feature>
<feature type="region of interest" description="Disordered" evidence="5">
    <location>
        <begin position="31"/>
        <end position="55"/>
    </location>
</feature>
<dbReference type="PANTHER" id="PTHR10782:SF4">
    <property type="entry name" value="TONALLI, ISOFORM E"/>
    <property type="match status" value="1"/>
</dbReference>
<accession>A0ABQ6MH83</accession>
<keyword evidence="2 4" id="KW-0863">Zinc-finger</keyword>
<organism evidence="7 8">
    <name type="scientific">Tetraparma gracilis</name>
    <dbReference type="NCBI Taxonomy" id="2962635"/>
    <lineage>
        <taxon>Eukaryota</taxon>
        <taxon>Sar</taxon>
        <taxon>Stramenopiles</taxon>
        <taxon>Ochrophyta</taxon>
        <taxon>Bolidophyceae</taxon>
        <taxon>Parmales</taxon>
        <taxon>Triparmaceae</taxon>
        <taxon>Tetraparma</taxon>
    </lineage>
</organism>
<evidence type="ECO:0000313" key="8">
    <source>
        <dbReference type="Proteomes" id="UP001165060"/>
    </source>
</evidence>
<comment type="caution">
    <text evidence="7">The sequence shown here is derived from an EMBL/GenBank/DDBJ whole genome shotgun (WGS) entry which is preliminary data.</text>
</comment>
<evidence type="ECO:0000256" key="2">
    <source>
        <dbReference type="ARBA" id="ARBA00022771"/>
    </source>
</evidence>
<evidence type="ECO:0000256" key="5">
    <source>
        <dbReference type="SAM" id="MobiDB-lite"/>
    </source>
</evidence>
<evidence type="ECO:0000259" key="6">
    <source>
        <dbReference type="PROSITE" id="PS51044"/>
    </source>
</evidence>
<keyword evidence="3" id="KW-0862">Zinc</keyword>
<dbReference type="CDD" id="cd16650">
    <property type="entry name" value="SP-RING_PIAS-like"/>
    <property type="match status" value="1"/>
</dbReference>
<dbReference type="PROSITE" id="PS51044">
    <property type="entry name" value="ZF_SP_RING"/>
    <property type="match status" value="1"/>
</dbReference>
<reference evidence="7 8" key="1">
    <citation type="journal article" date="2023" name="Commun. Biol.">
        <title>Genome analysis of Parmales, the sister group of diatoms, reveals the evolutionary specialization of diatoms from phago-mixotrophs to photoautotrophs.</title>
        <authorList>
            <person name="Ban H."/>
            <person name="Sato S."/>
            <person name="Yoshikawa S."/>
            <person name="Yamada K."/>
            <person name="Nakamura Y."/>
            <person name="Ichinomiya M."/>
            <person name="Sato N."/>
            <person name="Blanc-Mathieu R."/>
            <person name="Endo H."/>
            <person name="Kuwata A."/>
            <person name="Ogata H."/>
        </authorList>
    </citation>
    <scope>NUCLEOTIDE SEQUENCE [LARGE SCALE GENOMIC DNA]</scope>
</reference>
<keyword evidence="8" id="KW-1185">Reference proteome</keyword>
<dbReference type="Pfam" id="PF02891">
    <property type="entry name" value="zf-MIZ"/>
    <property type="match status" value="1"/>
</dbReference>